<dbReference type="RefSeq" id="WP_034356718.1">
    <property type="nucleotide sequence ID" value="NZ_JHAC01000025.1"/>
</dbReference>
<reference evidence="23 24" key="1">
    <citation type="submission" date="2014-03" db="EMBL/GenBank/DDBJ databases">
        <title>Draft genome sequence of Deinococcus phoenicis 1P10ME.</title>
        <authorList>
            <person name="Stepanov V.G."/>
            <person name="Vaishampayan P."/>
            <person name="Venkateswaran K."/>
            <person name="Fox G.E."/>
        </authorList>
    </citation>
    <scope>NUCLEOTIDE SEQUENCE [LARGE SCALE GENOMIC DNA]</scope>
    <source>
        <strain evidence="23 24">1P10ME</strain>
    </source>
</reference>
<dbReference type="CDD" id="cd03427">
    <property type="entry name" value="NUDIX_MTH1_Nudt1"/>
    <property type="match status" value="1"/>
</dbReference>
<dbReference type="Pfam" id="PF00293">
    <property type="entry name" value="NUDIX"/>
    <property type="match status" value="1"/>
</dbReference>
<evidence type="ECO:0000256" key="12">
    <source>
        <dbReference type="ARBA" id="ARBA00026218"/>
    </source>
</evidence>
<evidence type="ECO:0000256" key="18">
    <source>
        <dbReference type="ARBA" id="ARBA00048002"/>
    </source>
</evidence>
<evidence type="ECO:0000256" key="13">
    <source>
        <dbReference type="ARBA" id="ARBA00029673"/>
    </source>
</evidence>
<evidence type="ECO:0000256" key="19">
    <source>
        <dbReference type="ARBA" id="ARBA00048894"/>
    </source>
</evidence>
<evidence type="ECO:0000256" key="5">
    <source>
        <dbReference type="ARBA" id="ARBA00022801"/>
    </source>
</evidence>
<evidence type="ECO:0000313" key="23">
    <source>
        <dbReference type="EMBL" id="EYB68352.1"/>
    </source>
</evidence>
<gene>
    <name evidence="23" type="ORF">DEIPH_ctg025orf0233</name>
</gene>
<comment type="cofactor">
    <cofactor evidence="1">
        <name>Mg(2+)</name>
        <dbReference type="ChEBI" id="CHEBI:18420"/>
    </cofactor>
</comment>
<dbReference type="Proteomes" id="UP000020492">
    <property type="component" value="Unassembled WGS sequence"/>
</dbReference>
<comment type="catalytic activity">
    <reaction evidence="9">
        <text>8-oxo-dGTP + H2O = 8-oxo-dGMP + diphosphate + H(+)</text>
        <dbReference type="Rhea" id="RHEA:31575"/>
        <dbReference type="ChEBI" id="CHEBI:15377"/>
        <dbReference type="ChEBI" id="CHEBI:15378"/>
        <dbReference type="ChEBI" id="CHEBI:33019"/>
        <dbReference type="ChEBI" id="CHEBI:63224"/>
        <dbReference type="ChEBI" id="CHEBI:77896"/>
    </reaction>
    <physiologicalReaction direction="left-to-right" evidence="9">
        <dbReference type="Rhea" id="RHEA:31576"/>
    </physiologicalReaction>
</comment>
<comment type="catalytic activity">
    <reaction evidence="7">
        <text>8-oxo-dATP + H2O = 8-oxo-dAMP + diphosphate + H(+)</text>
        <dbReference type="Rhea" id="RHEA:65396"/>
        <dbReference type="ChEBI" id="CHEBI:15377"/>
        <dbReference type="ChEBI" id="CHEBI:15378"/>
        <dbReference type="ChEBI" id="CHEBI:33019"/>
        <dbReference type="ChEBI" id="CHEBI:71361"/>
        <dbReference type="ChEBI" id="CHEBI:172871"/>
    </reaction>
    <physiologicalReaction direction="left-to-right" evidence="7">
        <dbReference type="Rhea" id="RHEA:65397"/>
    </physiologicalReaction>
</comment>
<evidence type="ECO:0000256" key="3">
    <source>
        <dbReference type="ARBA" id="ARBA00011245"/>
    </source>
</evidence>
<proteinExistence type="inferred from homology"/>
<dbReference type="AlphaFoldDB" id="A0A016QR30"/>
<organism evidence="23 24">
    <name type="scientific">Deinococcus phoenicis</name>
    <dbReference type="NCBI Taxonomy" id="1476583"/>
    <lineage>
        <taxon>Bacteria</taxon>
        <taxon>Thermotogati</taxon>
        <taxon>Deinococcota</taxon>
        <taxon>Deinococci</taxon>
        <taxon>Deinococcales</taxon>
        <taxon>Deinococcaceae</taxon>
        <taxon>Deinococcus</taxon>
    </lineage>
</organism>
<evidence type="ECO:0000256" key="17">
    <source>
        <dbReference type="ARBA" id="ARBA00032071"/>
    </source>
</evidence>
<dbReference type="OrthoDB" id="511483at2"/>
<dbReference type="PANTHER" id="PTHR43758">
    <property type="entry name" value="7,8-DIHYDRO-8-OXOGUANINE TRIPHOSPHATASE"/>
    <property type="match status" value="1"/>
</dbReference>
<dbReference type="PROSITE" id="PS00893">
    <property type="entry name" value="NUDIX_BOX"/>
    <property type="match status" value="1"/>
</dbReference>
<comment type="catalytic activity">
    <reaction evidence="19">
        <text>O(6)-methyl-dGTP + H2O = O(6)-methyl-dGMP + diphosphate + H(+)</text>
        <dbReference type="Rhea" id="RHEA:67600"/>
        <dbReference type="ChEBI" id="CHEBI:15377"/>
        <dbReference type="ChEBI" id="CHEBI:15378"/>
        <dbReference type="ChEBI" id="CHEBI:33019"/>
        <dbReference type="ChEBI" id="CHEBI:169974"/>
        <dbReference type="ChEBI" id="CHEBI:169975"/>
    </reaction>
    <physiologicalReaction direction="left-to-right" evidence="19">
        <dbReference type="Rhea" id="RHEA:67601"/>
    </physiologicalReaction>
</comment>
<dbReference type="PATRIC" id="fig|1476583.3.peg.1702"/>
<keyword evidence="24" id="KW-1185">Reference proteome</keyword>
<feature type="domain" description="Nudix hydrolase" evidence="22">
    <location>
        <begin position="1"/>
        <end position="132"/>
    </location>
</feature>
<name>A0A016QR30_9DEIO</name>
<evidence type="ECO:0000259" key="22">
    <source>
        <dbReference type="PROSITE" id="PS51462"/>
    </source>
</evidence>
<dbReference type="PANTHER" id="PTHR43758:SF2">
    <property type="entry name" value="OXIDIZED PURINE NUCLEOSIDE TRIPHOSPHATE HYDROLASE"/>
    <property type="match status" value="1"/>
</dbReference>
<dbReference type="InterPro" id="IPR000086">
    <property type="entry name" value="NUDIX_hydrolase_dom"/>
</dbReference>
<evidence type="ECO:0000256" key="6">
    <source>
        <dbReference type="ARBA" id="ARBA00022842"/>
    </source>
</evidence>
<comment type="caution">
    <text evidence="23">The sequence shown here is derived from an EMBL/GenBank/DDBJ whole genome shotgun (WGS) entry which is preliminary data.</text>
</comment>
<dbReference type="PRINTS" id="PR01403">
    <property type="entry name" value="8OXTPHPHTASE"/>
</dbReference>
<sequence>MRQATVCFLLRRHEVLLGLKKVRFGAGRYAGIGGGVEAREMPEQAALRELAEEIGVTVEEDQLQFRGEVTFLFSARPAWHQRVHIYTLTRWQGEPQESEEMRPEWFSVSALPLDRMWADAAHWLPEVLTGKTVRLECVYADDGATLSSVMAL</sequence>
<evidence type="ECO:0000256" key="2">
    <source>
        <dbReference type="ARBA" id="ARBA00005582"/>
    </source>
</evidence>
<evidence type="ECO:0000256" key="1">
    <source>
        <dbReference type="ARBA" id="ARBA00001946"/>
    </source>
</evidence>
<dbReference type="GO" id="GO:0008828">
    <property type="term" value="F:dATP diphosphatase activity"/>
    <property type="evidence" value="ECO:0007669"/>
    <property type="project" value="UniProtKB-EC"/>
</dbReference>
<evidence type="ECO:0000256" key="7">
    <source>
        <dbReference type="ARBA" id="ARBA00024448"/>
    </source>
</evidence>
<dbReference type="InterPro" id="IPR015797">
    <property type="entry name" value="NUDIX_hydrolase-like_dom_sf"/>
</dbReference>
<dbReference type="EMBL" id="JHAC01000025">
    <property type="protein sequence ID" value="EYB68352.1"/>
    <property type="molecule type" value="Genomic_DNA"/>
</dbReference>
<comment type="catalytic activity">
    <reaction evidence="10">
        <text>2-oxo-ATP + H2O = 2-oxo-AMP + diphosphate + H(+)</text>
        <dbReference type="Rhea" id="RHEA:67392"/>
        <dbReference type="ChEBI" id="CHEBI:15377"/>
        <dbReference type="ChEBI" id="CHEBI:15378"/>
        <dbReference type="ChEBI" id="CHEBI:33019"/>
        <dbReference type="ChEBI" id="CHEBI:71395"/>
        <dbReference type="ChEBI" id="CHEBI:172878"/>
    </reaction>
    <physiologicalReaction direction="left-to-right" evidence="10">
        <dbReference type="Rhea" id="RHEA:67393"/>
    </physiologicalReaction>
</comment>
<evidence type="ECO:0000256" key="20">
    <source>
        <dbReference type="ARBA" id="ARBA00049032"/>
    </source>
</evidence>
<dbReference type="InterPro" id="IPR020084">
    <property type="entry name" value="NUDIX_hydrolase_CS"/>
</dbReference>
<comment type="catalytic activity">
    <reaction evidence="18">
        <text>N(6)-methyl-ATP + H2O = N(6)-methyl-AMP + diphosphate + H(+)</text>
        <dbReference type="Rhea" id="RHEA:67608"/>
        <dbReference type="ChEBI" id="CHEBI:15377"/>
        <dbReference type="ChEBI" id="CHEBI:15378"/>
        <dbReference type="ChEBI" id="CHEBI:33019"/>
        <dbReference type="ChEBI" id="CHEBI:144842"/>
        <dbReference type="ChEBI" id="CHEBI:172873"/>
    </reaction>
    <physiologicalReaction direction="left-to-right" evidence="18">
        <dbReference type="Rhea" id="RHEA:67609"/>
    </physiologicalReaction>
</comment>
<protein>
    <recommendedName>
        <fullName evidence="12">Oxidized purine nucleoside triphosphate hydrolase</fullName>
        <ecNumber evidence="11">3.6.1.56</ecNumber>
    </recommendedName>
    <alternativeName>
        <fullName evidence="16">2-hydroxy-dATP diphosphatase</fullName>
    </alternativeName>
    <alternativeName>
        <fullName evidence="15">7,8-dihydro-8-oxoguanine triphosphatase</fullName>
    </alternativeName>
    <alternativeName>
        <fullName evidence="14">8-oxo-dGTPase</fullName>
    </alternativeName>
    <alternativeName>
        <fullName evidence="17">Methylated purine nucleoside triphosphate hydrolase</fullName>
    </alternativeName>
    <alternativeName>
        <fullName evidence="13">Nucleoside diphosphate-linked moiety X motif 1</fullName>
    </alternativeName>
</protein>
<evidence type="ECO:0000256" key="4">
    <source>
        <dbReference type="ARBA" id="ARBA00022723"/>
    </source>
</evidence>
<evidence type="ECO:0000256" key="10">
    <source>
        <dbReference type="ARBA" id="ARBA00024596"/>
    </source>
</evidence>
<comment type="function">
    <text evidence="21">Oxidized purine nucleoside triphosphate hydrolase which is a prominent sanitizer of the oxidized nucleotide pool. Catalyzes the hydrolysis of 2-oxo-dATP (2-hydroxy-dATP) into 2-oxo-dAMP. Also has a significant hydrolase activity toward 2-oxo-ATP, 8-oxo-dGTP and 8-oxo-dATP. Through the hydrolysis of oxidized purine nucleoside triphosphates, prevents their incorporation into DNA and the subsequent transversions A:T to C:G and G:C to T:A. Also catalyzes the hydrolysis of methylated purine nucleoside triphosphate preventing their integration into DNA. Through this antimutagenic activity protects cells from oxidative stress.</text>
</comment>
<keyword evidence="5" id="KW-0378">Hydrolase</keyword>
<comment type="subunit">
    <text evidence="3">Monomer.</text>
</comment>
<dbReference type="eggNOG" id="COG1051">
    <property type="taxonomic scope" value="Bacteria"/>
</dbReference>
<dbReference type="EC" id="3.6.1.56" evidence="11"/>
<dbReference type="STRING" id="1476583.DEIPH_ctg025orf0233"/>
<accession>A0A016QR30</accession>
<dbReference type="GO" id="GO:0008413">
    <property type="term" value="F:8-oxo-7,8-dihydroguanosine triphosphate pyrophosphatase activity"/>
    <property type="evidence" value="ECO:0007669"/>
    <property type="project" value="InterPro"/>
</dbReference>
<dbReference type="GO" id="GO:0005737">
    <property type="term" value="C:cytoplasm"/>
    <property type="evidence" value="ECO:0007669"/>
    <property type="project" value="TreeGrafter"/>
</dbReference>
<keyword evidence="6" id="KW-0460">Magnesium</keyword>
<evidence type="ECO:0000256" key="16">
    <source>
        <dbReference type="ARBA" id="ARBA00031927"/>
    </source>
</evidence>
<comment type="catalytic activity">
    <reaction evidence="20">
        <text>N(6)-methyl-dATP + H2O = N(6)-methyl-dAMP + diphosphate + H(+)</text>
        <dbReference type="Rhea" id="RHEA:67604"/>
        <dbReference type="ChEBI" id="CHEBI:15377"/>
        <dbReference type="ChEBI" id="CHEBI:15378"/>
        <dbReference type="ChEBI" id="CHEBI:33019"/>
        <dbReference type="ChEBI" id="CHEBI:169976"/>
        <dbReference type="ChEBI" id="CHEBI:172872"/>
    </reaction>
    <physiologicalReaction direction="left-to-right" evidence="20">
        <dbReference type="Rhea" id="RHEA:67605"/>
    </physiologicalReaction>
</comment>
<dbReference type="SUPFAM" id="SSF55811">
    <property type="entry name" value="Nudix"/>
    <property type="match status" value="1"/>
</dbReference>
<evidence type="ECO:0000256" key="8">
    <source>
        <dbReference type="ARBA" id="ARBA00024459"/>
    </source>
</evidence>
<evidence type="ECO:0000256" key="9">
    <source>
        <dbReference type="ARBA" id="ARBA00024486"/>
    </source>
</evidence>
<evidence type="ECO:0000313" key="24">
    <source>
        <dbReference type="Proteomes" id="UP000020492"/>
    </source>
</evidence>
<comment type="similarity">
    <text evidence="2">Belongs to the Nudix hydrolase family.</text>
</comment>
<keyword evidence="4" id="KW-0479">Metal-binding</keyword>
<dbReference type="InterPro" id="IPR003563">
    <property type="entry name" value="8ODP"/>
</dbReference>
<dbReference type="Gene3D" id="3.90.79.10">
    <property type="entry name" value="Nucleoside Triphosphate Pyrophosphohydrolase"/>
    <property type="match status" value="1"/>
</dbReference>
<evidence type="ECO:0000256" key="14">
    <source>
        <dbReference type="ARBA" id="ARBA00030634"/>
    </source>
</evidence>
<evidence type="ECO:0000256" key="11">
    <source>
        <dbReference type="ARBA" id="ARBA00026103"/>
    </source>
</evidence>
<evidence type="ECO:0000256" key="21">
    <source>
        <dbReference type="ARBA" id="ARBA00053094"/>
    </source>
</evidence>
<dbReference type="GO" id="GO:0046872">
    <property type="term" value="F:metal ion binding"/>
    <property type="evidence" value="ECO:0007669"/>
    <property type="project" value="UniProtKB-KW"/>
</dbReference>
<dbReference type="GO" id="GO:0042262">
    <property type="term" value="P:DNA protection"/>
    <property type="evidence" value="ECO:0007669"/>
    <property type="project" value="InterPro"/>
</dbReference>
<comment type="catalytic activity">
    <reaction evidence="8">
        <text>2-oxo-dATP + H2O = 2-oxo-dAMP + diphosphate + H(+)</text>
        <dbReference type="Rhea" id="RHEA:31583"/>
        <dbReference type="ChEBI" id="CHEBI:15377"/>
        <dbReference type="ChEBI" id="CHEBI:15378"/>
        <dbReference type="ChEBI" id="CHEBI:33019"/>
        <dbReference type="ChEBI" id="CHEBI:63212"/>
        <dbReference type="ChEBI" id="CHEBI:77897"/>
        <dbReference type="EC" id="3.6.1.56"/>
    </reaction>
    <physiologicalReaction direction="left-to-right" evidence="8">
        <dbReference type="Rhea" id="RHEA:31584"/>
    </physiologicalReaction>
</comment>
<dbReference type="PROSITE" id="PS51462">
    <property type="entry name" value="NUDIX"/>
    <property type="match status" value="1"/>
</dbReference>
<evidence type="ECO:0000256" key="15">
    <source>
        <dbReference type="ARBA" id="ARBA00030682"/>
    </source>
</evidence>